<evidence type="ECO:0000259" key="4">
    <source>
        <dbReference type="PROSITE" id="PS50893"/>
    </source>
</evidence>
<dbReference type="SMART" id="SM00382">
    <property type="entry name" value="AAA"/>
    <property type="match status" value="1"/>
</dbReference>
<reference evidence="5 6" key="1">
    <citation type="journal article" date="2014" name="Int. J. Syst. Evol. Microbiol.">
        <title>Complete genome sequence of Corynebacterium casei LMG S-19264T (=DSM 44701T), isolated from a smear-ripened cheese.</title>
        <authorList>
            <consortium name="US DOE Joint Genome Institute (JGI-PGF)"/>
            <person name="Walter F."/>
            <person name="Albersmeier A."/>
            <person name="Kalinowski J."/>
            <person name="Ruckert C."/>
        </authorList>
    </citation>
    <scope>NUCLEOTIDE SEQUENCE [LARGE SCALE GENOMIC DNA]</scope>
    <source>
        <strain evidence="5 6">CGMCC 1.16330</strain>
    </source>
</reference>
<dbReference type="FunFam" id="3.40.50.300:FF:000421">
    <property type="entry name" value="Branched-chain amino acid ABC transporter ATP-binding protein"/>
    <property type="match status" value="1"/>
</dbReference>
<evidence type="ECO:0000256" key="3">
    <source>
        <dbReference type="ARBA" id="ARBA00022840"/>
    </source>
</evidence>
<dbReference type="Gene3D" id="3.40.50.300">
    <property type="entry name" value="P-loop containing nucleotide triphosphate hydrolases"/>
    <property type="match status" value="1"/>
</dbReference>
<dbReference type="InterPro" id="IPR032823">
    <property type="entry name" value="BCA_ABC_TP_C"/>
</dbReference>
<dbReference type="PROSITE" id="PS00211">
    <property type="entry name" value="ABC_TRANSPORTER_1"/>
    <property type="match status" value="1"/>
</dbReference>
<evidence type="ECO:0000313" key="5">
    <source>
        <dbReference type="EMBL" id="GGG35937.1"/>
    </source>
</evidence>
<dbReference type="InterPro" id="IPR017871">
    <property type="entry name" value="ABC_transporter-like_CS"/>
</dbReference>
<keyword evidence="1" id="KW-0813">Transport</keyword>
<accession>A0A8J3ECS8</accession>
<name>A0A8J3ECS8_9PROT</name>
<protein>
    <submittedName>
        <fullName evidence="5">ABC transporter ATP-binding protein</fullName>
    </submittedName>
</protein>
<feature type="domain" description="ABC transporter" evidence="4">
    <location>
        <begin position="13"/>
        <end position="261"/>
    </location>
</feature>
<dbReference type="GO" id="GO:0005524">
    <property type="term" value="F:ATP binding"/>
    <property type="evidence" value="ECO:0007669"/>
    <property type="project" value="UniProtKB-KW"/>
</dbReference>
<dbReference type="GO" id="GO:0005886">
    <property type="term" value="C:plasma membrane"/>
    <property type="evidence" value="ECO:0007669"/>
    <property type="project" value="TreeGrafter"/>
</dbReference>
<evidence type="ECO:0000313" key="6">
    <source>
        <dbReference type="Proteomes" id="UP000597507"/>
    </source>
</evidence>
<dbReference type="RefSeq" id="WP_188900609.1">
    <property type="nucleotide sequence ID" value="NZ_BMKS01000006.1"/>
</dbReference>
<dbReference type="CDD" id="cd03219">
    <property type="entry name" value="ABC_Mj1267_LivG_branched"/>
    <property type="match status" value="1"/>
</dbReference>
<proteinExistence type="predicted"/>
<organism evidence="5 6">
    <name type="scientific">Caldovatus sediminis</name>
    <dbReference type="NCBI Taxonomy" id="2041189"/>
    <lineage>
        <taxon>Bacteria</taxon>
        <taxon>Pseudomonadati</taxon>
        <taxon>Pseudomonadota</taxon>
        <taxon>Alphaproteobacteria</taxon>
        <taxon>Acetobacterales</taxon>
        <taxon>Roseomonadaceae</taxon>
        <taxon>Caldovatus</taxon>
    </lineage>
</organism>
<dbReference type="Pfam" id="PF00005">
    <property type="entry name" value="ABC_tran"/>
    <property type="match status" value="1"/>
</dbReference>
<dbReference type="InterPro" id="IPR003439">
    <property type="entry name" value="ABC_transporter-like_ATP-bd"/>
</dbReference>
<keyword evidence="3 5" id="KW-0067">ATP-binding</keyword>
<evidence type="ECO:0000256" key="2">
    <source>
        <dbReference type="ARBA" id="ARBA00022741"/>
    </source>
</evidence>
<dbReference type="Pfam" id="PF12399">
    <property type="entry name" value="BCA_ABC_TP_C"/>
    <property type="match status" value="1"/>
</dbReference>
<dbReference type="PANTHER" id="PTHR45772:SF9">
    <property type="entry name" value="CONSERVED COMPONENT OF ABC TRANSPORTER FOR NATURAL AMINO ACIDS"/>
    <property type="match status" value="1"/>
</dbReference>
<dbReference type="InterPro" id="IPR051120">
    <property type="entry name" value="ABC_AA/LPS_Transport"/>
</dbReference>
<evidence type="ECO:0000256" key="1">
    <source>
        <dbReference type="ARBA" id="ARBA00022448"/>
    </source>
</evidence>
<dbReference type="Proteomes" id="UP000597507">
    <property type="component" value="Unassembled WGS sequence"/>
</dbReference>
<dbReference type="InterPro" id="IPR027417">
    <property type="entry name" value="P-loop_NTPase"/>
</dbReference>
<dbReference type="InterPro" id="IPR003593">
    <property type="entry name" value="AAA+_ATPase"/>
</dbReference>
<keyword evidence="2" id="KW-0547">Nucleotide-binding</keyword>
<dbReference type="SUPFAM" id="SSF52540">
    <property type="entry name" value="P-loop containing nucleoside triphosphate hydrolases"/>
    <property type="match status" value="1"/>
</dbReference>
<comment type="caution">
    <text evidence="5">The sequence shown here is derived from an EMBL/GenBank/DDBJ whole genome shotgun (WGS) entry which is preliminary data.</text>
</comment>
<dbReference type="PROSITE" id="PS50893">
    <property type="entry name" value="ABC_TRANSPORTER_2"/>
    <property type="match status" value="1"/>
</dbReference>
<dbReference type="GO" id="GO:0016887">
    <property type="term" value="F:ATP hydrolysis activity"/>
    <property type="evidence" value="ECO:0007669"/>
    <property type="project" value="InterPro"/>
</dbReference>
<keyword evidence="6" id="KW-1185">Reference proteome</keyword>
<dbReference type="EMBL" id="BMKS01000006">
    <property type="protein sequence ID" value="GGG35937.1"/>
    <property type="molecule type" value="Genomic_DNA"/>
</dbReference>
<dbReference type="AlphaFoldDB" id="A0A8J3ECS8"/>
<sequence length="269" mass="28385">MSTQTGAAPPPALEVQGLTKRFGGFVALDGVSLAVPEGSITGLIGPNGAGKSTLFATVAGFLPPGGGRVLLRGRDVTGAPPWRLHAAGLVRTFQIPRPFARLTVAENLAVAAPGQEGERLPLPWFARGRIREQERALRRRAMQVLERLDLAAHADRPASALSGGQKKLLEIGRALMSGADLILLDEPAAGVNRTLLRAIAETIARLNREDGITFLVIEHDLDLVAELCEPVHCMAEGRVIASGRMAEVRADPAVAEAYLGMALLPDAAP</sequence>
<gene>
    <name evidence="5" type="ORF">GCM10010964_24800</name>
</gene>
<dbReference type="PANTHER" id="PTHR45772">
    <property type="entry name" value="CONSERVED COMPONENT OF ABC TRANSPORTER FOR NATURAL AMINO ACIDS-RELATED"/>
    <property type="match status" value="1"/>
</dbReference>